<evidence type="ECO:0000313" key="2">
    <source>
        <dbReference type="Proteomes" id="UP000218702"/>
    </source>
</evidence>
<proteinExistence type="predicted"/>
<sequence>MTINTSIEERLSGVEIALTQLQRQIVAPQPMNWLEQITGSFKNDSAFEEVLAYGRVIRQGDESILETPEEL</sequence>
<dbReference type="RefSeq" id="WP_096668982.1">
    <property type="nucleotide sequence ID" value="NZ_AP018316.1"/>
</dbReference>
<name>A0A1Z4V6F5_9CYAN</name>
<accession>A0A1Z4V6F5</accession>
<dbReference type="AlphaFoldDB" id="A0A1Z4V6F5"/>
<keyword evidence="2" id="KW-1185">Reference proteome</keyword>
<evidence type="ECO:0000313" key="1">
    <source>
        <dbReference type="EMBL" id="BAZ87121.1"/>
    </source>
</evidence>
<dbReference type="KEGG" id="dcm:NIES806_33390"/>
<reference evidence="1 2" key="1">
    <citation type="submission" date="2017-06" db="EMBL/GenBank/DDBJ databases">
        <title>Genome sequencing of cyanobaciteial culture collection at National Institute for Environmental Studies (NIES).</title>
        <authorList>
            <person name="Hirose Y."/>
            <person name="Shimura Y."/>
            <person name="Fujisawa T."/>
            <person name="Nakamura Y."/>
            <person name="Kawachi M."/>
        </authorList>
    </citation>
    <scope>NUCLEOTIDE SEQUENCE [LARGE SCALE GENOMIC DNA]</scope>
    <source>
        <strain evidence="1 2">NIES-806</strain>
    </source>
</reference>
<dbReference type="OrthoDB" id="574630at2"/>
<dbReference type="EMBL" id="AP018316">
    <property type="protein sequence ID" value="BAZ87121.1"/>
    <property type="molecule type" value="Genomic_DNA"/>
</dbReference>
<protein>
    <submittedName>
        <fullName evidence="1">Uncharacterized protein</fullName>
    </submittedName>
</protein>
<dbReference type="Proteomes" id="UP000218702">
    <property type="component" value="Chromosome"/>
</dbReference>
<organism evidence="1 2">
    <name type="scientific">Dolichospermum compactum NIES-806</name>
    <dbReference type="NCBI Taxonomy" id="1973481"/>
    <lineage>
        <taxon>Bacteria</taxon>
        <taxon>Bacillati</taxon>
        <taxon>Cyanobacteriota</taxon>
        <taxon>Cyanophyceae</taxon>
        <taxon>Nostocales</taxon>
        <taxon>Aphanizomenonaceae</taxon>
        <taxon>Dolichospermum</taxon>
        <taxon>Dolichospermum compactum</taxon>
    </lineage>
</organism>
<gene>
    <name evidence="1" type="ORF">NIES806_33390</name>
</gene>